<accession>A0A437A7M5</accession>
<gene>
    <name evidence="1" type="ORF">DFL_001438</name>
</gene>
<dbReference type="VEuPathDB" id="FungiDB:DFL_001438"/>
<dbReference type="EMBL" id="SAEB01000003">
    <property type="protein sequence ID" value="RVD87195.1"/>
    <property type="molecule type" value="Genomic_DNA"/>
</dbReference>
<dbReference type="OrthoDB" id="5430628at2759"/>
<name>A0A437A7M5_ARTFL</name>
<dbReference type="Proteomes" id="UP000283090">
    <property type="component" value="Unassembled WGS sequence"/>
</dbReference>
<organism evidence="1 2">
    <name type="scientific">Arthrobotrys flagrans</name>
    <name type="common">Nematode-trapping fungus</name>
    <name type="synonym">Trichothecium flagrans</name>
    <dbReference type="NCBI Taxonomy" id="97331"/>
    <lineage>
        <taxon>Eukaryota</taxon>
        <taxon>Fungi</taxon>
        <taxon>Dikarya</taxon>
        <taxon>Ascomycota</taxon>
        <taxon>Pezizomycotina</taxon>
        <taxon>Orbiliomycetes</taxon>
        <taxon>Orbiliales</taxon>
        <taxon>Orbiliaceae</taxon>
        <taxon>Arthrobotrys</taxon>
    </lineage>
</organism>
<sequence length="267" mass="28655">MDATCLLLAACAQPTESLNTGLFSNESTAQIEKDLNQERDDAVVARERSRRDGKIISASPLRTKGVSFAAGATPVPQASAGSEQYRIFGVSPSIIYGAILAALPAIATGILAVSQASTAEERSKAWCESLKSVGAALGLGGLAGYLKEAILNKLLQLATILGDRKMLQMLGKGISGLKGAIAQVGIESLFYAIRTLWHLLCKQIAIQRRDHETLAVEQVKLDEIMTFETACRVLAHIIATSNVLSHIVWLLTQSDLLCRESYMSGRQ</sequence>
<evidence type="ECO:0000313" key="2">
    <source>
        <dbReference type="Proteomes" id="UP000283090"/>
    </source>
</evidence>
<evidence type="ECO:0000313" key="1">
    <source>
        <dbReference type="EMBL" id="RVD87195.1"/>
    </source>
</evidence>
<reference evidence="1 2" key="1">
    <citation type="submission" date="2019-01" db="EMBL/GenBank/DDBJ databases">
        <title>Intercellular communication is required for trap formation in the nematode-trapping fungus Duddingtonia flagrans.</title>
        <authorList>
            <person name="Youssar L."/>
            <person name="Wernet V."/>
            <person name="Hensel N."/>
            <person name="Hildebrandt H.-G."/>
            <person name="Fischer R."/>
        </authorList>
    </citation>
    <scope>NUCLEOTIDE SEQUENCE [LARGE SCALE GENOMIC DNA]</scope>
    <source>
        <strain evidence="1 2">CBS H-5679</strain>
    </source>
</reference>
<keyword evidence="2" id="KW-1185">Reference proteome</keyword>
<protein>
    <submittedName>
        <fullName evidence="1">Uncharacterized protein</fullName>
    </submittedName>
</protein>
<dbReference type="RefSeq" id="XP_067492739.1">
    <property type="nucleotide sequence ID" value="XM_067630057.1"/>
</dbReference>
<comment type="caution">
    <text evidence="1">The sequence shown here is derived from an EMBL/GenBank/DDBJ whole genome shotgun (WGS) entry which is preliminary data.</text>
</comment>
<dbReference type="AlphaFoldDB" id="A0A437A7M5"/>
<proteinExistence type="predicted"/>
<dbReference type="GeneID" id="93583749"/>